<keyword evidence="3" id="KW-0813">Transport</keyword>
<evidence type="ECO:0000256" key="8">
    <source>
        <dbReference type="SAM" id="MobiDB-lite"/>
    </source>
</evidence>
<evidence type="ECO:0000313" key="10">
    <source>
        <dbReference type="EMBL" id="CAG4918395.1"/>
    </source>
</evidence>
<evidence type="ECO:0008006" key="12">
    <source>
        <dbReference type="Google" id="ProtNLM"/>
    </source>
</evidence>
<feature type="transmembrane region" description="Helical" evidence="9">
    <location>
        <begin position="252"/>
        <end position="280"/>
    </location>
</feature>
<keyword evidence="4" id="KW-1003">Cell membrane</keyword>
<dbReference type="EMBL" id="CAJQYY010000031">
    <property type="protein sequence ID" value="CAG4918395.1"/>
    <property type="molecule type" value="Genomic_DNA"/>
</dbReference>
<dbReference type="Pfam" id="PF01594">
    <property type="entry name" value="AI-2E_transport"/>
    <property type="match status" value="1"/>
</dbReference>
<protein>
    <recommendedName>
        <fullName evidence="12">PurR-regulated permease PerM</fullName>
    </recommendedName>
</protein>
<keyword evidence="6 9" id="KW-1133">Transmembrane helix</keyword>
<evidence type="ECO:0000256" key="2">
    <source>
        <dbReference type="ARBA" id="ARBA00009773"/>
    </source>
</evidence>
<dbReference type="PANTHER" id="PTHR21716:SF53">
    <property type="entry name" value="PERMEASE PERM-RELATED"/>
    <property type="match status" value="1"/>
</dbReference>
<organism evidence="10 11">
    <name type="scientific">Paraburkholderia gardini</name>
    <dbReference type="NCBI Taxonomy" id="2823469"/>
    <lineage>
        <taxon>Bacteria</taxon>
        <taxon>Pseudomonadati</taxon>
        <taxon>Pseudomonadota</taxon>
        <taxon>Betaproteobacteria</taxon>
        <taxon>Burkholderiales</taxon>
        <taxon>Burkholderiaceae</taxon>
        <taxon>Paraburkholderia</taxon>
    </lineage>
</organism>
<gene>
    <name evidence="10" type="ORF">R54767_04502</name>
</gene>
<feature type="region of interest" description="Disordered" evidence="8">
    <location>
        <begin position="1"/>
        <end position="21"/>
    </location>
</feature>
<comment type="subcellular location">
    <subcellularLocation>
        <location evidence="1">Cell membrane</location>
        <topology evidence="1">Multi-pass membrane protein</topology>
    </subcellularLocation>
</comment>
<evidence type="ECO:0000256" key="6">
    <source>
        <dbReference type="ARBA" id="ARBA00022989"/>
    </source>
</evidence>
<comment type="caution">
    <text evidence="10">The sequence shown here is derived from an EMBL/GenBank/DDBJ whole genome shotgun (WGS) entry which is preliminary data.</text>
</comment>
<feature type="region of interest" description="Disordered" evidence="8">
    <location>
        <begin position="150"/>
        <end position="177"/>
    </location>
</feature>
<evidence type="ECO:0000256" key="3">
    <source>
        <dbReference type="ARBA" id="ARBA00022448"/>
    </source>
</evidence>
<feature type="transmembrane region" description="Helical" evidence="9">
    <location>
        <begin position="85"/>
        <end position="107"/>
    </location>
</feature>
<evidence type="ECO:0000256" key="1">
    <source>
        <dbReference type="ARBA" id="ARBA00004651"/>
    </source>
</evidence>
<comment type="similarity">
    <text evidence="2">Belongs to the autoinducer-2 exporter (AI-2E) (TC 2.A.86) family.</text>
</comment>
<keyword evidence="11" id="KW-1185">Reference proteome</keyword>
<evidence type="ECO:0000256" key="7">
    <source>
        <dbReference type="ARBA" id="ARBA00023136"/>
    </source>
</evidence>
<dbReference type="PANTHER" id="PTHR21716">
    <property type="entry name" value="TRANSMEMBRANE PROTEIN"/>
    <property type="match status" value="1"/>
</dbReference>
<feature type="transmembrane region" description="Helical" evidence="9">
    <location>
        <begin position="53"/>
        <end position="73"/>
    </location>
</feature>
<reference evidence="10 11" key="1">
    <citation type="submission" date="2021-04" db="EMBL/GenBank/DDBJ databases">
        <authorList>
            <person name="Vanwijnsberghe S."/>
        </authorList>
    </citation>
    <scope>NUCLEOTIDE SEQUENCE [LARGE SCALE GENOMIC DNA]</scope>
    <source>
        <strain evidence="10 11">LMG 32171</strain>
    </source>
</reference>
<evidence type="ECO:0000256" key="4">
    <source>
        <dbReference type="ARBA" id="ARBA00022475"/>
    </source>
</evidence>
<dbReference type="Proteomes" id="UP000789752">
    <property type="component" value="Unassembled WGS sequence"/>
</dbReference>
<dbReference type="InterPro" id="IPR002549">
    <property type="entry name" value="AI-2E-like"/>
</dbReference>
<proteinExistence type="inferred from homology"/>
<keyword evidence="5 9" id="KW-0812">Transmembrane</keyword>
<evidence type="ECO:0000313" key="11">
    <source>
        <dbReference type="Proteomes" id="UP000789752"/>
    </source>
</evidence>
<keyword evidence="7 9" id="KW-0472">Membrane</keyword>
<feature type="transmembrane region" description="Helical" evidence="9">
    <location>
        <begin position="189"/>
        <end position="212"/>
    </location>
</feature>
<evidence type="ECO:0000256" key="9">
    <source>
        <dbReference type="SAM" id="Phobius"/>
    </source>
</evidence>
<evidence type="ECO:0000256" key="5">
    <source>
        <dbReference type="ARBA" id="ARBA00022692"/>
    </source>
</evidence>
<feature type="transmembrane region" description="Helical" evidence="9">
    <location>
        <begin position="286"/>
        <end position="303"/>
    </location>
</feature>
<sequence length="637" mass="67986">MISAPASMKPRSPPHQSPRRQELAPVAQSLRALNSLASGVVVIAALYVGRGVLIPITLAVLLSFIVAPLVGLLRRFRMGQLPSVTVAVLFALSTLSAVGVLIGAQVAQLAGDLPQYQWTIERKIDVIQENTLGRADTLLAMTSNALKRFTPPPGDLHRKDSPVSADGGAPLPVEVHEPTPSSVELAQRYLSPVVSPLETAGIVLVVAIFILLERERLRDRMIRLFGLGDLHRTSTAISEAAARLSRYFAMQLAINAGVGAVVAIGLAVIGMPGSLLFGVVTALLRFVPYVGAWIAALMAVVMATAVSPGWWMALATAGLFAVTEGVSSQLIEPLLYGRGNGLSPLAVIVAAIFWSWLWGPVGLVLSTPLMLCAVTLGRHVERLEFLDVLFGDRPGLTPAENLYQRLLANDPVEALQQANVLLKTCSLAAYYDDVVLAGLRIAHADVRRGVVPAAQLRLVRSATHTIIAALVGAGDVTTTESNNEPLQPRPVLCIGGRGKLDDLLVAIAVQLLNKHGFEASQANHERFAAGRFDEARLASRPMICVISFDAGEFPPYLRNLLQRLSEARVSRGVILGMTAEDEPASRDSSVALPGREIPVVASFQQLLPACARAAQMWAQARRQERGDAGHARAGTEA</sequence>
<name>A0ABN7QSR1_9BURK</name>
<feature type="transmembrane region" description="Helical" evidence="9">
    <location>
        <begin position="351"/>
        <end position="376"/>
    </location>
</feature>
<accession>A0ABN7QSR1</accession>